<feature type="region of interest" description="Disordered" evidence="1">
    <location>
        <begin position="79"/>
        <end position="167"/>
    </location>
</feature>
<dbReference type="InParanoid" id="A0A316YGZ7"/>
<gene>
    <name evidence="2" type="ORF">FA10DRAFT_191857</name>
</gene>
<evidence type="ECO:0000313" key="3">
    <source>
        <dbReference type="Proteomes" id="UP000245768"/>
    </source>
</evidence>
<organism evidence="2 3">
    <name type="scientific">Acaromyces ingoldii</name>
    <dbReference type="NCBI Taxonomy" id="215250"/>
    <lineage>
        <taxon>Eukaryota</taxon>
        <taxon>Fungi</taxon>
        <taxon>Dikarya</taxon>
        <taxon>Basidiomycota</taxon>
        <taxon>Ustilaginomycotina</taxon>
        <taxon>Exobasidiomycetes</taxon>
        <taxon>Exobasidiales</taxon>
        <taxon>Cryptobasidiaceae</taxon>
        <taxon>Acaromyces</taxon>
    </lineage>
</organism>
<dbReference type="GeneID" id="37040293"/>
<accession>A0A316YGZ7</accession>
<feature type="compositionally biased region" description="Basic and acidic residues" evidence="1">
    <location>
        <begin position="93"/>
        <end position="124"/>
    </location>
</feature>
<keyword evidence="3" id="KW-1185">Reference proteome</keyword>
<feature type="compositionally biased region" description="Polar residues" evidence="1">
    <location>
        <begin position="154"/>
        <end position="167"/>
    </location>
</feature>
<sequence>MNAIQMRPKSSKILGTDVEDNRESTLRSRILKMVEIELACSSITLMTCWMTVIQESDSQPGSDISKDSPKLVMSARNLLLRSRATGGRNQEQSQREQNKPKKSEQEQSKREQSKREQSKREQSKRSRCQKKLACCHPNSSDLKHGQRGLAPGESLQSNSEDQTTAED</sequence>
<evidence type="ECO:0000256" key="1">
    <source>
        <dbReference type="SAM" id="MobiDB-lite"/>
    </source>
</evidence>
<dbReference type="AlphaFoldDB" id="A0A316YGZ7"/>
<reference evidence="2" key="1">
    <citation type="journal article" date="2018" name="Mol. Biol. Evol.">
        <title>Broad Genomic Sampling Reveals a Smut Pathogenic Ancestry of the Fungal Clade Ustilaginomycotina.</title>
        <authorList>
            <person name="Kijpornyongpan T."/>
            <person name="Mondo S.J."/>
            <person name="Barry K."/>
            <person name="Sandor L."/>
            <person name="Lee J."/>
            <person name="Lipzen A."/>
            <person name="Pangilinan J."/>
            <person name="LaButti K."/>
            <person name="Hainaut M."/>
            <person name="Henrissat B."/>
            <person name="Grigoriev I.V."/>
            <person name="Spatafora J.W."/>
            <person name="Aime M.C."/>
        </authorList>
    </citation>
    <scope>NUCLEOTIDE SEQUENCE [LARGE SCALE GENOMIC DNA]</scope>
    <source>
        <strain evidence="2">MCA 4198</strain>
    </source>
</reference>
<dbReference type="RefSeq" id="XP_025374213.1">
    <property type="nucleotide sequence ID" value="XM_025518377.1"/>
</dbReference>
<evidence type="ECO:0000313" key="2">
    <source>
        <dbReference type="EMBL" id="PWN87015.1"/>
    </source>
</evidence>
<dbReference type="Proteomes" id="UP000245768">
    <property type="component" value="Unassembled WGS sequence"/>
</dbReference>
<dbReference type="EMBL" id="KZ819641">
    <property type="protein sequence ID" value="PWN87015.1"/>
    <property type="molecule type" value="Genomic_DNA"/>
</dbReference>
<protein>
    <submittedName>
        <fullName evidence="2">Uncharacterized protein</fullName>
    </submittedName>
</protein>
<name>A0A316YGZ7_9BASI</name>
<proteinExistence type="predicted"/>